<evidence type="ECO:0000256" key="1">
    <source>
        <dbReference type="ARBA" id="ARBA00007734"/>
    </source>
</evidence>
<reference evidence="4 5" key="1">
    <citation type="submission" date="2022-10" db="EMBL/GenBank/DDBJ databases">
        <title>Pararhodobacter sp. nov., isolated from marine algae.</title>
        <authorList>
            <person name="Choi B.J."/>
            <person name="Kim J.M."/>
            <person name="Lee J.K."/>
            <person name="Choi D.G."/>
            <person name="Jeon C.O."/>
        </authorList>
    </citation>
    <scope>NUCLEOTIDE SEQUENCE [LARGE SCALE GENOMIC DNA]</scope>
    <source>
        <strain evidence="4 5">ZQ420</strain>
    </source>
</reference>
<dbReference type="PANTHER" id="PTHR37423">
    <property type="entry name" value="SOLUBLE LYTIC MUREIN TRANSGLYCOSYLASE-RELATED"/>
    <property type="match status" value="1"/>
</dbReference>
<dbReference type="RefSeq" id="WP_264507691.1">
    <property type="nucleotide sequence ID" value="NZ_JAPDFL010000001.1"/>
</dbReference>
<dbReference type="PROSITE" id="PS51257">
    <property type="entry name" value="PROKAR_LIPOPROTEIN"/>
    <property type="match status" value="1"/>
</dbReference>
<accession>A0ABT3GYW2</accession>
<evidence type="ECO:0000313" key="4">
    <source>
        <dbReference type="EMBL" id="MCW1932712.1"/>
    </source>
</evidence>
<dbReference type="Gene3D" id="1.10.530.10">
    <property type="match status" value="1"/>
</dbReference>
<dbReference type="Proteomes" id="UP001208938">
    <property type="component" value="Unassembled WGS sequence"/>
</dbReference>
<name>A0ABT3GYW2_9RHOB</name>
<feature type="domain" description="Transglycosylase SLT" evidence="3">
    <location>
        <begin position="41"/>
        <end position="133"/>
    </location>
</feature>
<dbReference type="Pfam" id="PF01464">
    <property type="entry name" value="SLT"/>
    <property type="match status" value="1"/>
</dbReference>
<evidence type="ECO:0000313" key="5">
    <source>
        <dbReference type="Proteomes" id="UP001208938"/>
    </source>
</evidence>
<evidence type="ECO:0000259" key="3">
    <source>
        <dbReference type="Pfam" id="PF01464"/>
    </source>
</evidence>
<evidence type="ECO:0000256" key="2">
    <source>
        <dbReference type="ARBA" id="ARBA00009387"/>
    </source>
</evidence>
<dbReference type="PANTHER" id="PTHR37423:SF2">
    <property type="entry name" value="MEMBRANE-BOUND LYTIC MUREIN TRANSGLYCOSYLASE C"/>
    <property type="match status" value="1"/>
</dbReference>
<sequence>MKTTLAVLVVLALAACGGGRPDDIDVPSRLFPGETPQMRVLIIQASQDLEIPEALLHRVIQRESDYRADARNGPYYGLMQILPQTARTMGFRGEPRELLDPEVNLRYAGRYLRGAWLVSDGDMEDAVMHYARGYYYDARDRCLLVETGLAQRETNRRCR</sequence>
<comment type="caution">
    <text evidence="4">The sequence shown here is derived from an EMBL/GenBank/DDBJ whole genome shotgun (WGS) entry which is preliminary data.</text>
</comment>
<gene>
    <name evidence="4" type="ORF">OKW52_10710</name>
</gene>
<proteinExistence type="inferred from homology"/>
<comment type="similarity">
    <text evidence="2">Belongs to the virb1 family.</text>
</comment>
<dbReference type="SUPFAM" id="SSF53955">
    <property type="entry name" value="Lysozyme-like"/>
    <property type="match status" value="1"/>
</dbReference>
<comment type="similarity">
    <text evidence="1">Belongs to the transglycosylase Slt family.</text>
</comment>
<protein>
    <submittedName>
        <fullName evidence="4">Lytic transglycosylase domain-containing protein</fullName>
    </submittedName>
</protein>
<dbReference type="EMBL" id="JAPDFL010000001">
    <property type="protein sequence ID" value="MCW1932712.1"/>
    <property type="molecule type" value="Genomic_DNA"/>
</dbReference>
<dbReference type="InterPro" id="IPR008258">
    <property type="entry name" value="Transglycosylase_SLT_dom_1"/>
</dbReference>
<dbReference type="InterPro" id="IPR023346">
    <property type="entry name" value="Lysozyme-like_dom_sf"/>
</dbReference>
<organism evidence="4 5">
    <name type="scientific">Pararhodobacter zhoushanensis</name>
    <dbReference type="NCBI Taxonomy" id="2479545"/>
    <lineage>
        <taxon>Bacteria</taxon>
        <taxon>Pseudomonadati</taxon>
        <taxon>Pseudomonadota</taxon>
        <taxon>Alphaproteobacteria</taxon>
        <taxon>Rhodobacterales</taxon>
        <taxon>Paracoccaceae</taxon>
        <taxon>Pararhodobacter</taxon>
    </lineage>
</organism>
<dbReference type="CDD" id="cd00254">
    <property type="entry name" value="LT-like"/>
    <property type="match status" value="1"/>
</dbReference>
<keyword evidence="5" id="KW-1185">Reference proteome</keyword>